<dbReference type="AlphaFoldDB" id="A0A016WTL7"/>
<protein>
    <submittedName>
        <fullName evidence="2">Uncharacterized protein</fullName>
    </submittedName>
</protein>
<feature type="region of interest" description="Disordered" evidence="1">
    <location>
        <begin position="71"/>
        <end position="140"/>
    </location>
</feature>
<proteinExistence type="predicted"/>
<dbReference type="EMBL" id="JARK01000101">
    <property type="protein sequence ID" value="EYC43154.1"/>
    <property type="molecule type" value="Genomic_DNA"/>
</dbReference>
<evidence type="ECO:0000256" key="1">
    <source>
        <dbReference type="SAM" id="MobiDB-lite"/>
    </source>
</evidence>
<feature type="compositionally biased region" description="Polar residues" evidence="1">
    <location>
        <begin position="116"/>
        <end position="135"/>
    </location>
</feature>
<feature type="region of interest" description="Disordered" evidence="1">
    <location>
        <begin position="1"/>
        <end position="53"/>
    </location>
</feature>
<accession>A0A016WTL7</accession>
<feature type="compositionally biased region" description="Basic residues" evidence="1">
    <location>
        <begin position="83"/>
        <end position="97"/>
    </location>
</feature>
<gene>
    <name evidence="2" type="primary">Acey_s0501.g2590</name>
    <name evidence="2" type="ORF">Y032_0501g2590</name>
</gene>
<feature type="compositionally biased region" description="Basic and acidic residues" evidence="1">
    <location>
        <begin position="23"/>
        <end position="35"/>
    </location>
</feature>
<keyword evidence="3" id="KW-1185">Reference proteome</keyword>
<dbReference type="Proteomes" id="UP000024635">
    <property type="component" value="Unassembled WGS sequence"/>
</dbReference>
<evidence type="ECO:0000313" key="2">
    <source>
        <dbReference type="EMBL" id="EYC43154.1"/>
    </source>
</evidence>
<comment type="caution">
    <text evidence="2">The sequence shown here is derived from an EMBL/GenBank/DDBJ whole genome shotgun (WGS) entry which is preliminary data.</text>
</comment>
<sequence length="201" mass="22157">MRSCPVHGSAHSNHSVWRPVRQPSRESRRIFENENRPPCPIHKRPASVGTGSSHTAILDDEVVIIEPENAPEPEPIRGAASRHSMHSKCSKHSKHSKSQGSFSQKSLNEEEPPKGNSVNLSRSRSKCSAHSGTERSSSSCSTGIRQAKLVIVMMGIMPITLDILQATRFGGRYWALHERPSLDDEIAVLGILRAKFSHRSG</sequence>
<name>A0A016WTL7_9BILA</name>
<reference evidence="3" key="1">
    <citation type="journal article" date="2015" name="Nat. Genet.">
        <title>The genome and transcriptome of the zoonotic hookworm Ancylostoma ceylanicum identify infection-specific gene families.</title>
        <authorList>
            <person name="Schwarz E.M."/>
            <person name="Hu Y."/>
            <person name="Antoshechkin I."/>
            <person name="Miller M.M."/>
            <person name="Sternberg P.W."/>
            <person name="Aroian R.V."/>
        </authorList>
    </citation>
    <scope>NUCLEOTIDE SEQUENCE</scope>
    <source>
        <strain evidence="3">HY135</strain>
    </source>
</reference>
<organism evidence="2 3">
    <name type="scientific">Ancylostoma ceylanicum</name>
    <dbReference type="NCBI Taxonomy" id="53326"/>
    <lineage>
        <taxon>Eukaryota</taxon>
        <taxon>Metazoa</taxon>
        <taxon>Ecdysozoa</taxon>
        <taxon>Nematoda</taxon>
        <taxon>Chromadorea</taxon>
        <taxon>Rhabditida</taxon>
        <taxon>Rhabditina</taxon>
        <taxon>Rhabditomorpha</taxon>
        <taxon>Strongyloidea</taxon>
        <taxon>Ancylostomatidae</taxon>
        <taxon>Ancylostomatinae</taxon>
        <taxon>Ancylostoma</taxon>
    </lineage>
</organism>
<dbReference type="OrthoDB" id="5863208at2759"/>
<evidence type="ECO:0000313" key="3">
    <source>
        <dbReference type="Proteomes" id="UP000024635"/>
    </source>
</evidence>